<name>A0A1R3R826_ASPC5</name>
<gene>
    <name evidence="6" type="ORF">ASPCADRAFT_409902</name>
</gene>
<keyword evidence="7" id="KW-1185">Reference proteome</keyword>
<dbReference type="NCBIfam" id="TIGR03439">
    <property type="entry name" value="methyl_EasF"/>
    <property type="match status" value="1"/>
</dbReference>
<comment type="similarity">
    <text evidence="1">Belongs to the methyltransferase superfamily.</text>
</comment>
<evidence type="ECO:0000313" key="6">
    <source>
        <dbReference type="EMBL" id="OOF90644.1"/>
    </source>
</evidence>
<feature type="domain" description="Histidine-specific methyltransferase SAM-dependent" evidence="5">
    <location>
        <begin position="58"/>
        <end position="348"/>
    </location>
</feature>
<dbReference type="STRING" id="602072.A0A1R3R826"/>
<dbReference type="GO" id="GO:0008168">
    <property type="term" value="F:methyltransferase activity"/>
    <property type="evidence" value="ECO:0007669"/>
    <property type="project" value="UniProtKB-KW"/>
</dbReference>
<accession>A0A1R3R826</accession>
<evidence type="ECO:0000256" key="2">
    <source>
        <dbReference type="ARBA" id="ARBA00022603"/>
    </source>
</evidence>
<evidence type="ECO:0000259" key="5">
    <source>
        <dbReference type="Pfam" id="PF10017"/>
    </source>
</evidence>
<dbReference type="PANTHER" id="PTHR43397">
    <property type="entry name" value="ERGOTHIONEINE BIOSYNTHESIS PROTEIN 1"/>
    <property type="match status" value="1"/>
</dbReference>
<keyword evidence="2" id="KW-0489">Methyltransferase</keyword>
<dbReference type="Proteomes" id="UP000188318">
    <property type="component" value="Unassembled WGS sequence"/>
</dbReference>
<dbReference type="InterPro" id="IPR017804">
    <property type="entry name" value="MeTrfase_EgtD-like"/>
</dbReference>
<dbReference type="OMA" id="RVEMHLV"/>
<dbReference type="InterPro" id="IPR051128">
    <property type="entry name" value="EgtD_Methyltrsf_superfamily"/>
</dbReference>
<protein>
    <recommendedName>
        <fullName evidence="5">Histidine-specific methyltransferase SAM-dependent domain-containing protein</fullName>
    </recommendedName>
</protein>
<dbReference type="GO" id="GO:0032259">
    <property type="term" value="P:methylation"/>
    <property type="evidence" value="ECO:0007669"/>
    <property type="project" value="UniProtKB-KW"/>
</dbReference>
<dbReference type="Pfam" id="PF10017">
    <property type="entry name" value="Methyltransf_33"/>
    <property type="match status" value="1"/>
</dbReference>
<proteinExistence type="inferred from homology"/>
<sequence length="351" mass="39665">MFESIATSQLHHRQAWIQAQYVPARLITANIIDIRTDKSETQLRQSLEECIHATCHGEASMPELLLWDEKGLRYFEDVTYTPSYYLTNEEIALLEKYKYQIAKNIPSGSMLVELGSGNLRKIKILLEALDELGREVDYFALDVSCQELERTLRVVPPGTFRHVRCFGLLGTYDDGRDWLQLPEIRSRSKTIISLGSTLGSFQRPDAVDFLASFVGNASGSNTSILLGLDGCKDPERVLAAYNDPEGVNCRFIKHGLERANEVLGYEAFDHEKWSVMGCWDAEHGSHNQYYLPLDEVDLGGVTVPVGRSILAVQSYKYDADDRDELCQRAGLDLVDAWTSEHDYNVLFLQNA</sequence>
<keyword evidence="4" id="KW-0949">S-adenosyl-L-methionine</keyword>
<dbReference type="InterPro" id="IPR029063">
    <property type="entry name" value="SAM-dependent_MTases_sf"/>
</dbReference>
<keyword evidence="3" id="KW-0808">Transferase</keyword>
<evidence type="ECO:0000256" key="3">
    <source>
        <dbReference type="ARBA" id="ARBA00022679"/>
    </source>
</evidence>
<dbReference type="AlphaFoldDB" id="A0A1R3R826"/>
<dbReference type="OrthoDB" id="5986190at2759"/>
<dbReference type="EMBL" id="KV907515">
    <property type="protein sequence ID" value="OOF90644.1"/>
    <property type="molecule type" value="Genomic_DNA"/>
</dbReference>
<evidence type="ECO:0000256" key="4">
    <source>
        <dbReference type="ARBA" id="ARBA00022691"/>
    </source>
</evidence>
<evidence type="ECO:0000313" key="7">
    <source>
        <dbReference type="Proteomes" id="UP000188318"/>
    </source>
</evidence>
<dbReference type="Gene3D" id="3.40.50.150">
    <property type="entry name" value="Vaccinia Virus protein VP39"/>
    <property type="match status" value="1"/>
</dbReference>
<dbReference type="PANTHER" id="PTHR43397:SF2">
    <property type="entry name" value="HISTIDINE-SPECIFIC METHYLTRANSFERASE SAM-DEPENDENT DOMAIN-CONTAINING PROTEIN"/>
    <property type="match status" value="1"/>
</dbReference>
<dbReference type="InterPro" id="IPR017805">
    <property type="entry name" value="SAM_MeTrfase_EasF-type_put"/>
</dbReference>
<dbReference type="VEuPathDB" id="FungiDB:ASPCADRAFT_409902"/>
<dbReference type="InterPro" id="IPR019257">
    <property type="entry name" value="MeTrfase_dom"/>
</dbReference>
<evidence type="ECO:0000256" key="1">
    <source>
        <dbReference type="ARBA" id="ARBA00008361"/>
    </source>
</evidence>
<organism evidence="6 7">
    <name type="scientific">Aspergillus carbonarius (strain ITEM 5010)</name>
    <dbReference type="NCBI Taxonomy" id="602072"/>
    <lineage>
        <taxon>Eukaryota</taxon>
        <taxon>Fungi</taxon>
        <taxon>Dikarya</taxon>
        <taxon>Ascomycota</taxon>
        <taxon>Pezizomycotina</taxon>
        <taxon>Eurotiomycetes</taxon>
        <taxon>Eurotiomycetidae</taxon>
        <taxon>Eurotiales</taxon>
        <taxon>Aspergillaceae</taxon>
        <taxon>Aspergillus</taxon>
        <taxon>Aspergillus subgen. Circumdati</taxon>
    </lineage>
</organism>
<reference evidence="7" key="1">
    <citation type="journal article" date="2017" name="Genome Biol.">
        <title>Comparative genomics reveals high biological diversity and specific adaptations in the industrially and medically important fungal genus Aspergillus.</title>
        <authorList>
            <person name="de Vries R.P."/>
            <person name="Riley R."/>
            <person name="Wiebenga A."/>
            <person name="Aguilar-Osorio G."/>
            <person name="Amillis S."/>
            <person name="Uchima C.A."/>
            <person name="Anderluh G."/>
            <person name="Asadollahi M."/>
            <person name="Askin M."/>
            <person name="Barry K."/>
            <person name="Battaglia E."/>
            <person name="Bayram O."/>
            <person name="Benocci T."/>
            <person name="Braus-Stromeyer S.A."/>
            <person name="Caldana C."/>
            <person name="Canovas D."/>
            <person name="Cerqueira G.C."/>
            <person name="Chen F."/>
            <person name="Chen W."/>
            <person name="Choi C."/>
            <person name="Clum A."/>
            <person name="Dos Santos R.A."/>
            <person name="Damasio A.R."/>
            <person name="Diallinas G."/>
            <person name="Emri T."/>
            <person name="Fekete E."/>
            <person name="Flipphi M."/>
            <person name="Freyberg S."/>
            <person name="Gallo A."/>
            <person name="Gournas C."/>
            <person name="Habgood R."/>
            <person name="Hainaut M."/>
            <person name="Harispe M.L."/>
            <person name="Henrissat B."/>
            <person name="Hilden K.S."/>
            <person name="Hope R."/>
            <person name="Hossain A."/>
            <person name="Karabika E."/>
            <person name="Karaffa L."/>
            <person name="Karanyi Z."/>
            <person name="Krasevec N."/>
            <person name="Kuo A."/>
            <person name="Kusch H."/>
            <person name="LaButti K."/>
            <person name="Lagendijk E.L."/>
            <person name="Lapidus A."/>
            <person name="Levasseur A."/>
            <person name="Lindquist E."/>
            <person name="Lipzen A."/>
            <person name="Logrieco A.F."/>
            <person name="MacCabe A."/>
            <person name="Maekelae M.R."/>
            <person name="Malavazi I."/>
            <person name="Melin P."/>
            <person name="Meyer V."/>
            <person name="Mielnichuk N."/>
            <person name="Miskei M."/>
            <person name="Molnar A.P."/>
            <person name="Mule G."/>
            <person name="Ngan C.Y."/>
            <person name="Orejas M."/>
            <person name="Orosz E."/>
            <person name="Ouedraogo J.P."/>
            <person name="Overkamp K.M."/>
            <person name="Park H.-S."/>
            <person name="Perrone G."/>
            <person name="Piumi F."/>
            <person name="Punt P.J."/>
            <person name="Ram A.F."/>
            <person name="Ramon A."/>
            <person name="Rauscher S."/>
            <person name="Record E."/>
            <person name="Riano-Pachon D.M."/>
            <person name="Robert V."/>
            <person name="Roehrig J."/>
            <person name="Ruller R."/>
            <person name="Salamov A."/>
            <person name="Salih N.S."/>
            <person name="Samson R.A."/>
            <person name="Sandor E."/>
            <person name="Sanguinetti M."/>
            <person name="Schuetze T."/>
            <person name="Sepcic K."/>
            <person name="Shelest E."/>
            <person name="Sherlock G."/>
            <person name="Sophianopoulou V."/>
            <person name="Squina F.M."/>
            <person name="Sun H."/>
            <person name="Susca A."/>
            <person name="Todd R.B."/>
            <person name="Tsang A."/>
            <person name="Unkles S.E."/>
            <person name="van de Wiele N."/>
            <person name="van Rossen-Uffink D."/>
            <person name="Oliveira J.V."/>
            <person name="Vesth T.C."/>
            <person name="Visser J."/>
            <person name="Yu J.-H."/>
            <person name="Zhou M."/>
            <person name="Andersen M.R."/>
            <person name="Archer D.B."/>
            <person name="Baker S.E."/>
            <person name="Benoit I."/>
            <person name="Brakhage A.A."/>
            <person name="Braus G.H."/>
            <person name="Fischer R."/>
            <person name="Frisvad J.C."/>
            <person name="Goldman G.H."/>
            <person name="Houbraken J."/>
            <person name="Oakley B."/>
            <person name="Pocsi I."/>
            <person name="Scazzocchio C."/>
            <person name="Seiboth B."/>
            <person name="vanKuyk P.A."/>
            <person name="Wortman J."/>
            <person name="Dyer P.S."/>
            <person name="Grigoriev I.V."/>
        </authorList>
    </citation>
    <scope>NUCLEOTIDE SEQUENCE [LARGE SCALE GENOMIC DNA]</scope>
    <source>
        <strain evidence="7">ITEM 5010</strain>
    </source>
</reference>
<dbReference type="PIRSF" id="PIRSF018005">
    <property type="entry name" value="UCP018005"/>
    <property type="match status" value="1"/>
</dbReference>